<keyword evidence="5" id="KW-1185">Reference proteome</keyword>
<keyword evidence="4" id="KW-0131">Cell cycle</keyword>
<accession>A0A0K6IQB3</accession>
<keyword evidence="2" id="KW-0812">Transmembrane</keyword>
<dbReference type="Proteomes" id="UP000182108">
    <property type="component" value="Unassembled WGS sequence"/>
</dbReference>
<feature type="domain" description="SPOR" evidence="3">
    <location>
        <begin position="174"/>
        <end position="250"/>
    </location>
</feature>
<feature type="transmembrane region" description="Helical" evidence="2">
    <location>
        <begin position="18"/>
        <end position="36"/>
    </location>
</feature>
<organism evidence="4 5">
    <name type="scientific">Tepidiphilus thermophilus</name>
    <dbReference type="NCBI Taxonomy" id="876478"/>
    <lineage>
        <taxon>Bacteria</taxon>
        <taxon>Pseudomonadati</taxon>
        <taxon>Pseudomonadota</taxon>
        <taxon>Hydrogenophilia</taxon>
        <taxon>Hydrogenophilales</taxon>
        <taxon>Hydrogenophilaceae</taxon>
        <taxon>Tepidiphilus</taxon>
    </lineage>
</organism>
<dbReference type="PANTHER" id="PTHR38687:SF1">
    <property type="entry name" value="CELL DIVISION PROTEIN DEDD"/>
    <property type="match status" value="1"/>
</dbReference>
<sequence length="252" mass="26514">MTTQEDTLERLRRIRRRFVGAIVLLLAALITLPLVMEKKPKGQKAPVEVRIPARDQVPATVPPPAAVPDPTQTAGPEGTPPPEAELAEAPVPVPPSSPPAWQEPAAKPEPPQSKPVASLPPRPEANVAAAKPAAPPESPKPVPEPKPAPTVKPDALQEKARALAALEGALKPGQKLPGYWVVQAGAFRDEAKAKQVAGQLRGAGLDAFVEGGADGWYRVRIGPFVSEAKAQSAKAIAEQQRLSPRVVHVASP</sequence>
<keyword evidence="4" id="KW-0132">Cell division</keyword>
<feature type="region of interest" description="Disordered" evidence="1">
    <location>
        <begin position="39"/>
        <end position="156"/>
    </location>
</feature>
<dbReference type="PROSITE" id="PS51724">
    <property type="entry name" value="SPOR"/>
    <property type="match status" value="1"/>
</dbReference>
<dbReference type="OrthoDB" id="5296040at2"/>
<evidence type="ECO:0000313" key="4">
    <source>
        <dbReference type="EMBL" id="CUB05279.1"/>
    </source>
</evidence>
<dbReference type="SUPFAM" id="SSF110997">
    <property type="entry name" value="Sporulation related repeat"/>
    <property type="match status" value="1"/>
</dbReference>
<dbReference type="Gene3D" id="3.30.70.1070">
    <property type="entry name" value="Sporulation related repeat"/>
    <property type="match status" value="1"/>
</dbReference>
<evidence type="ECO:0000259" key="3">
    <source>
        <dbReference type="PROSITE" id="PS51724"/>
    </source>
</evidence>
<dbReference type="EMBL" id="CYHH01000001">
    <property type="protein sequence ID" value="CUB05279.1"/>
    <property type="molecule type" value="Genomic_DNA"/>
</dbReference>
<keyword evidence="2" id="KW-0472">Membrane</keyword>
<dbReference type="PANTHER" id="PTHR38687">
    <property type="entry name" value="CELL DIVISION PROTEIN DEDD-RELATED"/>
    <property type="match status" value="1"/>
</dbReference>
<evidence type="ECO:0000313" key="5">
    <source>
        <dbReference type="Proteomes" id="UP000182108"/>
    </source>
</evidence>
<feature type="compositionally biased region" description="Low complexity" evidence="1">
    <location>
        <begin position="68"/>
        <end position="77"/>
    </location>
</feature>
<dbReference type="GO" id="GO:0032506">
    <property type="term" value="P:cytokinetic process"/>
    <property type="evidence" value="ECO:0007669"/>
    <property type="project" value="TreeGrafter"/>
</dbReference>
<feature type="compositionally biased region" description="Pro residues" evidence="1">
    <location>
        <begin position="133"/>
        <end position="150"/>
    </location>
</feature>
<protein>
    <submittedName>
        <fullName evidence="4">Cell division protein DedD (Periplasmic protein involved in septation)</fullName>
    </submittedName>
</protein>
<reference evidence="5" key="1">
    <citation type="submission" date="2015-08" db="EMBL/GenBank/DDBJ databases">
        <authorList>
            <person name="Babu N.S."/>
            <person name="Beckwith C.J."/>
            <person name="Beseler K.G."/>
            <person name="Brison A."/>
            <person name="Carone J.V."/>
            <person name="Caskin T.P."/>
            <person name="Diamond M."/>
            <person name="Durham M.E."/>
            <person name="Foxe J.M."/>
            <person name="Go M."/>
            <person name="Henderson B.A."/>
            <person name="Jones I.B."/>
            <person name="McGettigan J.A."/>
            <person name="Micheletti S.J."/>
            <person name="Nasrallah M.E."/>
            <person name="Ortiz D."/>
            <person name="Piller C.R."/>
            <person name="Privatt S.R."/>
            <person name="Schneider S.L."/>
            <person name="Sharp S."/>
            <person name="Smith T.C."/>
            <person name="Stanton J.D."/>
            <person name="Ullery H.E."/>
            <person name="Wilson R.J."/>
            <person name="Serrano M.G."/>
            <person name="Buck G."/>
            <person name="Lee V."/>
            <person name="Wang Y."/>
            <person name="Carvalho R."/>
            <person name="Voegtly L."/>
            <person name="Shi R."/>
            <person name="Duckworth R."/>
            <person name="Johnson A."/>
            <person name="Loviza R."/>
            <person name="Walstead R."/>
            <person name="Shah Z."/>
            <person name="Kiflezghi M."/>
            <person name="Wade K."/>
            <person name="Ball S.L."/>
            <person name="Bradley K.W."/>
            <person name="Asai D.J."/>
            <person name="Bowman C.A."/>
            <person name="Russell D.A."/>
            <person name="Pope W.H."/>
            <person name="Jacobs-Sera D."/>
            <person name="Hendrix R.W."/>
            <person name="Hatfull G.F."/>
        </authorList>
    </citation>
    <scope>NUCLEOTIDE SEQUENCE [LARGE SCALE GENOMIC DNA]</scope>
    <source>
        <strain evidence="5">JCM 19170</strain>
    </source>
</reference>
<dbReference type="InterPro" id="IPR007730">
    <property type="entry name" value="SPOR-like_dom"/>
</dbReference>
<evidence type="ECO:0000256" key="1">
    <source>
        <dbReference type="SAM" id="MobiDB-lite"/>
    </source>
</evidence>
<dbReference type="GO" id="GO:0032153">
    <property type="term" value="C:cell division site"/>
    <property type="evidence" value="ECO:0007669"/>
    <property type="project" value="TreeGrafter"/>
</dbReference>
<dbReference type="GO" id="GO:0030428">
    <property type="term" value="C:cell septum"/>
    <property type="evidence" value="ECO:0007669"/>
    <property type="project" value="TreeGrafter"/>
</dbReference>
<dbReference type="RefSeq" id="WP_055422663.1">
    <property type="nucleotide sequence ID" value="NZ_CYHH01000001.1"/>
</dbReference>
<gene>
    <name evidence="4" type="ORF">Ga0061068_101297</name>
</gene>
<dbReference type="AlphaFoldDB" id="A0A0K6IQB3"/>
<feature type="compositionally biased region" description="Pro residues" evidence="1">
    <location>
        <begin position="107"/>
        <end position="123"/>
    </location>
</feature>
<evidence type="ECO:0000256" key="2">
    <source>
        <dbReference type="SAM" id="Phobius"/>
    </source>
</evidence>
<dbReference type="GO" id="GO:0042834">
    <property type="term" value="F:peptidoglycan binding"/>
    <property type="evidence" value="ECO:0007669"/>
    <property type="project" value="InterPro"/>
</dbReference>
<dbReference type="InterPro" id="IPR036680">
    <property type="entry name" value="SPOR-like_sf"/>
</dbReference>
<keyword evidence="2" id="KW-1133">Transmembrane helix</keyword>
<dbReference type="InterPro" id="IPR052521">
    <property type="entry name" value="Cell_div_SPOR-domain"/>
</dbReference>
<dbReference type="Pfam" id="PF05036">
    <property type="entry name" value="SPOR"/>
    <property type="match status" value="1"/>
</dbReference>
<proteinExistence type="predicted"/>
<name>A0A0K6IQB3_9PROT</name>